<protein>
    <submittedName>
        <fullName evidence="1">Uncharacterized protein</fullName>
    </submittedName>
</protein>
<dbReference type="AlphaFoldDB" id="A0AAV4IFR9"/>
<evidence type="ECO:0000313" key="1">
    <source>
        <dbReference type="EMBL" id="GFS09153.1"/>
    </source>
</evidence>
<comment type="caution">
    <text evidence="1">The sequence shown here is derived from an EMBL/GenBank/DDBJ whole genome shotgun (WGS) entry which is preliminary data.</text>
</comment>
<gene>
    <name evidence="1" type="ORF">ElyMa_001291700</name>
</gene>
<name>A0AAV4IFR9_9GAST</name>
<evidence type="ECO:0000313" key="2">
    <source>
        <dbReference type="Proteomes" id="UP000762676"/>
    </source>
</evidence>
<accession>A0AAV4IFR9</accession>
<reference evidence="1 2" key="1">
    <citation type="journal article" date="2021" name="Elife">
        <title>Chloroplast acquisition without the gene transfer in kleptoplastic sea slugs, Plakobranchus ocellatus.</title>
        <authorList>
            <person name="Maeda T."/>
            <person name="Takahashi S."/>
            <person name="Yoshida T."/>
            <person name="Shimamura S."/>
            <person name="Takaki Y."/>
            <person name="Nagai Y."/>
            <person name="Toyoda A."/>
            <person name="Suzuki Y."/>
            <person name="Arimoto A."/>
            <person name="Ishii H."/>
            <person name="Satoh N."/>
            <person name="Nishiyama T."/>
            <person name="Hasebe M."/>
            <person name="Maruyama T."/>
            <person name="Minagawa J."/>
            <person name="Obokata J."/>
            <person name="Shigenobu S."/>
        </authorList>
    </citation>
    <scope>NUCLEOTIDE SEQUENCE [LARGE SCALE GENOMIC DNA]</scope>
</reference>
<sequence length="100" mass="11602">MPTGSSTNCNQHKDCHKQVDHYSRTIVAVAVRTTLNELFRVVMGLTKRSKRRQLVTKLAEYFHNKFEDLGNEIDNTNMSSPDNSNVIRLETKLFQAHIRR</sequence>
<dbReference type="EMBL" id="BMAT01002557">
    <property type="protein sequence ID" value="GFS09153.1"/>
    <property type="molecule type" value="Genomic_DNA"/>
</dbReference>
<dbReference type="Proteomes" id="UP000762676">
    <property type="component" value="Unassembled WGS sequence"/>
</dbReference>
<proteinExistence type="predicted"/>
<keyword evidence="2" id="KW-1185">Reference proteome</keyword>
<organism evidence="1 2">
    <name type="scientific">Elysia marginata</name>
    <dbReference type="NCBI Taxonomy" id="1093978"/>
    <lineage>
        <taxon>Eukaryota</taxon>
        <taxon>Metazoa</taxon>
        <taxon>Spiralia</taxon>
        <taxon>Lophotrochozoa</taxon>
        <taxon>Mollusca</taxon>
        <taxon>Gastropoda</taxon>
        <taxon>Heterobranchia</taxon>
        <taxon>Euthyneura</taxon>
        <taxon>Panpulmonata</taxon>
        <taxon>Sacoglossa</taxon>
        <taxon>Placobranchoidea</taxon>
        <taxon>Plakobranchidae</taxon>
        <taxon>Elysia</taxon>
    </lineage>
</organism>